<proteinExistence type="predicted"/>
<evidence type="ECO:0000313" key="1">
    <source>
        <dbReference type="EMBL" id="PPQ92541.1"/>
    </source>
</evidence>
<keyword evidence="2" id="KW-1185">Reference proteome</keyword>
<evidence type="ECO:0000313" key="2">
    <source>
        <dbReference type="Proteomes" id="UP000283269"/>
    </source>
</evidence>
<dbReference type="EMBL" id="NHYD01001028">
    <property type="protein sequence ID" value="PPQ92541.1"/>
    <property type="molecule type" value="Genomic_DNA"/>
</dbReference>
<gene>
    <name evidence="1" type="ORF">CVT25_010374</name>
</gene>
<dbReference type="InParanoid" id="A0A409XP82"/>
<name>A0A409XP82_PSICY</name>
<protein>
    <submittedName>
        <fullName evidence="1">Uncharacterized protein</fullName>
    </submittedName>
</protein>
<dbReference type="OrthoDB" id="2836601at2759"/>
<dbReference type="AlphaFoldDB" id="A0A409XP82"/>
<reference evidence="1 2" key="1">
    <citation type="journal article" date="2018" name="Evol. Lett.">
        <title>Horizontal gene cluster transfer increased hallucinogenic mushroom diversity.</title>
        <authorList>
            <person name="Reynolds H.T."/>
            <person name="Vijayakumar V."/>
            <person name="Gluck-Thaler E."/>
            <person name="Korotkin H.B."/>
            <person name="Matheny P.B."/>
            <person name="Slot J.C."/>
        </authorList>
    </citation>
    <scope>NUCLEOTIDE SEQUENCE [LARGE SCALE GENOMIC DNA]</scope>
    <source>
        <strain evidence="1 2">2631</strain>
    </source>
</reference>
<organism evidence="1 2">
    <name type="scientific">Psilocybe cyanescens</name>
    <dbReference type="NCBI Taxonomy" id="93625"/>
    <lineage>
        <taxon>Eukaryota</taxon>
        <taxon>Fungi</taxon>
        <taxon>Dikarya</taxon>
        <taxon>Basidiomycota</taxon>
        <taxon>Agaricomycotina</taxon>
        <taxon>Agaricomycetes</taxon>
        <taxon>Agaricomycetidae</taxon>
        <taxon>Agaricales</taxon>
        <taxon>Agaricineae</taxon>
        <taxon>Strophariaceae</taxon>
        <taxon>Psilocybe</taxon>
    </lineage>
</organism>
<accession>A0A409XP82</accession>
<dbReference type="Proteomes" id="UP000283269">
    <property type="component" value="Unassembled WGS sequence"/>
</dbReference>
<sequence>MSYPSKIKPITYSDAVRTFNSQDVQEDINDACGKLAFAMSAMMGKFDAISKQMHTIDLLRHTAPLRPKWDSLKQDLAELLWQFRTNSGVISGRLKREHFPECFLSSSSWSSLVFCSAVLPMAARNLDVRSGRSPYQHESLQVLQTYMSAKHAALTRSLSERVFRLSARLVVFLTEFTKLIGSHTVNGQVEMWDVSQKLSELDHQTNEVASADITHLLFTSSRMVSSAGRAPGRSKLTRKPIILDGDLTNISRAYEHADRKRNEVAHAQYSAQLRQCRTNPLAIGHTMISSFLMDEILTSESGLSLYLSIWSRLRTDCSDIFHWIKNPVQVATPSIISCYAESGTTLYLSLATALDVYSTGVDPSVYAAERREPR</sequence>
<comment type="caution">
    <text evidence="1">The sequence shown here is derived from an EMBL/GenBank/DDBJ whole genome shotgun (WGS) entry which is preliminary data.</text>
</comment>